<dbReference type="InterPro" id="IPR011990">
    <property type="entry name" value="TPR-like_helical_dom_sf"/>
</dbReference>
<evidence type="ECO:0000313" key="2">
    <source>
        <dbReference type="Proteomes" id="UP001152795"/>
    </source>
</evidence>
<dbReference type="Proteomes" id="UP001152795">
    <property type="component" value="Unassembled WGS sequence"/>
</dbReference>
<reference evidence="1" key="1">
    <citation type="submission" date="2020-04" db="EMBL/GenBank/DDBJ databases">
        <authorList>
            <person name="Alioto T."/>
            <person name="Alioto T."/>
            <person name="Gomez Garrido J."/>
        </authorList>
    </citation>
    <scope>NUCLEOTIDE SEQUENCE</scope>
    <source>
        <strain evidence="1">A484AB</strain>
    </source>
</reference>
<gene>
    <name evidence="1" type="ORF">PACLA_8A026189</name>
</gene>
<protein>
    <submittedName>
        <fullName evidence="1">Tetratricopeptide repeat 28 isoform X2</fullName>
    </submittedName>
</protein>
<proteinExistence type="predicted"/>
<dbReference type="AlphaFoldDB" id="A0A7D9DH18"/>
<comment type="caution">
    <text evidence="1">The sequence shown here is derived from an EMBL/GenBank/DDBJ whole genome shotgun (WGS) entry which is preliminary data.</text>
</comment>
<dbReference type="SUPFAM" id="SSF48452">
    <property type="entry name" value="TPR-like"/>
    <property type="match status" value="1"/>
</dbReference>
<dbReference type="Gene3D" id="1.25.40.10">
    <property type="entry name" value="Tetratricopeptide repeat domain"/>
    <property type="match status" value="1"/>
</dbReference>
<dbReference type="EMBL" id="CACRXK020000891">
    <property type="protein sequence ID" value="CAB3985614.1"/>
    <property type="molecule type" value="Genomic_DNA"/>
</dbReference>
<dbReference type="OrthoDB" id="10040854at2759"/>
<evidence type="ECO:0000313" key="1">
    <source>
        <dbReference type="EMBL" id="CAB3985614.1"/>
    </source>
</evidence>
<name>A0A7D9DH18_PARCT</name>
<dbReference type="PANTHER" id="PTHR10098">
    <property type="entry name" value="RAPSYN-RELATED"/>
    <property type="match status" value="1"/>
</dbReference>
<keyword evidence="2" id="KW-1185">Reference proteome</keyword>
<sequence length="183" mass="20719">MAQQDSTGDDEQEAKAYIRSGNDRILNNDFQGAIENFIKGLEIAGKRGNIKQPTTDSFKSGIETAIECLKKALEIASDSDGEDKELEMDTLIGLGHACRLNRQLERANQHCQEALYIANKLGDTLRANKAMGVIEKLPPWIAYKRMMTTHDFLITSTIFKHPIHQIAFNRMTYKTKLFTMPRK</sequence>
<accession>A0A7D9DH18</accession>
<organism evidence="1 2">
    <name type="scientific">Paramuricea clavata</name>
    <name type="common">Red gorgonian</name>
    <name type="synonym">Violescent sea-whip</name>
    <dbReference type="NCBI Taxonomy" id="317549"/>
    <lineage>
        <taxon>Eukaryota</taxon>
        <taxon>Metazoa</taxon>
        <taxon>Cnidaria</taxon>
        <taxon>Anthozoa</taxon>
        <taxon>Octocorallia</taxon>
        <taxon>Malacalcyonacea</taxon>
        <taxon>Plexauridae</taxon>
        <taxon>Paramuricea</taxon>
    </lineage>
</organism>